<organism evidence="2 3">
    <name type="scientific">Acer negundo</name>
    <name type="common">Box elder</name>
    <dbReference type="NCBI Taxonomy" id="4023"/>
    <lineage>
        <taxon>Eukaryota</taxon>
        <taxon>Viridiplantae</taxon>
        <taxon>Streptophyta</taxon>
        <taxon>Embryophyta</taxon>
        <taxon>Tracheophyta</taxon>
        <taxon>Spermatophyta</taxon>
        <taxon>Magnoliopsida</taxon>
        <taxon>eudicotyledons</taxon>
        <taxon>Gunneridae</taxon>
        <taxon>Pentapetalae</taxon>
        <taxon>rosids</taxon>
        <taxon>malvids</taxon>
        <taxon>Sapindales</taxon>
        <taxon>Sapindaceae</taxon>
        <taxon>Hippocastanoideae</taxon>
        <taxon>Acereae</taxon>
        <taxon>Acer</taxon>
    </lineage>
</organism>
<dbReference type="AlphaFoldDB" id="A0AAD5NYL4"/>
<keyword evidence="3" id="KW-1185">Reference proteome</keyword>
<gene>
    <name evidence="2" type="ORF">LWI28_006493</name>
</gene>
<name>A0AAD5NYL4_ACENE</name>
<evidence type="ECO:0000256" key="1">
    <source>
        <dbReference type="SAM" id="Phobius"/>
    </source>
</evidence>
<evidence type="ECO:0000313" key="2">
    <source>
        <dbReference type="EMBL" id="KAI9191294.1"/>
    </source>
</evidence>
<dbReference type="EMBL" id="JAJSOW010000004">
    <property type="protein sequence ID" value="KAI9191294.1"/>
    <property type="molecule type" value="Genomic_DNA"/>
</dbReference>
<comment type="caution">
    <text evidence="2">The sequence shown here is derived from an EMBL/GenBank/DDBJ whole genome shotgun (WGS) entry which is preliminary data.</text>
</comment>
<proteinExistence type="predicted"/>
<reference evidence="2" key="2">
    <citation type="submission" date="2023-02" db="EMBL/GenBank/DDBJ databases">
        <authorList>
            <person name="Swenson N.G."/>
            <person name="Wegrzyn J.L."/>
            <person name="Mcevoy S.L."/>
        </authorList>
    </citation>
    <scope>NUCLEOTIDE SEQUENCE</scope>
    <source>
        <strain evidence="2">91603</strain>
        <tissue evidence="2">Leaf</tissue>
    </source>
</reference>
<evidence type="ECO:0000313" key="3">
    <source>
        <dbReference type="Proteomes" id="UP001064489"/>
    </source>
</evidence>
<keyword evidence="1" id="KW-0472">Membrane</keyword>
<dbReference type="Proteomes" id="UP001064489">
    <property type="component" value="Chromosome 6"/>
</dbReference>
<keyword evidence="1" id="KW-0812">Transmembrane</keyword>
<protein>
    <submittedName>
        <fullName evidence="2">Uncharacterized protein</fullName>
    </submittedName>
</protein>
<keyword evidence="1" id="KW-1133">Transmembrane helix</keyword>
<feature type="transmembrane region" description="Helical" evidence="1">
    <location>
        <begin position="50"/>
        <end position="70"/>
    </location>
</feature>
<sequence length="103" mass="12080">MCHGFISTMEEFRVTMKSTRSSLLVLEDTIASPNFTLEKVNRLLDSVNRYVWYILILLIGFLGTLLVNFMKVFRRSEKKLKVILTYFPARPQKVTEIYNFTHG</sequence>
<reference evidence="2" key="1">
    <citation type="journal article" date="2022" name="Plant J.">
        <title>Strategies of tolerance reflected in two North American maple genomes.</title>
        <authorList>
            <person name="McEvoy S.L."/>
            <person name="Sezen U.U."/>
            <person name="Trouern-Trend A."/>
            <person name="McMahon S.M."/>
            <person name="Schaberg P.G."/>
            <person name="Yang J."/>
            <person name="Wegrzyn J.L."/>
            <person name="Swenson N.G."/>
        </authorList>
    </citation>
    <scope>NUCLEOTIDE SEQUENCE</scope>
    <source>
        <strain evidence="2">91603</strain>
    </source>
</reference>
<accession>A0AAD5NYL4</accession>